<protein>
    <submittedName>
        <fullName evidence="1">Uncharacterized protein</fullName>
    </submittedName>
</protein>
<comment type="caution">
    <text evidence="1">The sequence shown here is derived from an EMBL/GenBank/DDBJ whole genome shotgun (WGS) entry which is preliminary data.</text>
</comment>
<sequence>MHYRETFRHLLRLLKCISAFETALTHSADPAFAHRADPVAGIDYASRRTDPAFCRVPIDGRQAVIFYRVHKHFPMYLNRSAREENRLHRIKEKVGRLTEREAKSALSLLLKQIEMANWNRMSLEEFRSSLDQFYQSVVNRSAARIKSGHQLR</sequence>
<evidence type="ECO:0000313" key="2">
    <source>
        <dbReference type="Proteomes" id="UP001596528"/>
    </source>
</evidence>
<proteinExistence type="predicted"/>
<accession>A0ABW2V8E9</accession>
<dbReference type="Proteomes" id="UP001596528">
    <property type="component" value="Unassembled WGS sequence"/>
</dbReference>
<gene>
    <name evidence="1" type="ORF">ACFQWB_14110</name>
</gene>
<evidence type="ECO:0000313" key="1">
    <source>
        <dbReference type="EMBL" id="MFC7751055.1"/>
    </source>
</evidence>
<organism evidence="1 2">
    <name type="scientific">Paenibacillus thermoaerophilus</name>
    <dbReference type="NCBI Taxonomy" id="1215385"/>
    <lineage>
        <taxon>Bacteria</taxon>
        <taxon>Bacillati</taxon>
        <taxon>Bacillota</taxon>
        <taxon>Bacilli</taxon>
        <taxon>Bacillales</taxon>
        <taxon>Paenibacillaceae</taxon>
        <taxon>Paenibacillus</taxon>
    </lineage>
</organism>
<feature type="non-terminal residue" evidence="1">
    <location>
        <position position="152"/>
    </location>
</feature>
<reference evidence="2" key="1">
    <citation type="journal article" date="2019" name="Int. J. Syst. Evol. Microbiol.">
        <title>The Global Catalogue of Microorganisms (GCM) 10K type strain sequencing project: providing services to taxonomists for standard genome sequencing and annotation.</title>
        <authorList>
            <consortium name="The Broad Institute Genomics Platform"/>
            <consortium name="The Broad Institute Genome Sequencing Center for Infectious Disease"/>
            <person name="Wu L."/>
            <person name="Ma J."/>
        </authorList>
    </citation>
    <scope>NUCLEOTIDE SEQUENCE [LARGE SCALE GENOMIC DNA]</scope>
    <source>
        <strain evidence="2">JCM 18657</strain>
    </source>
</reference>
<name>A0ABW2V8E9_9BACL</name>
<keyword evidence="2" id="KW-1185">Reference proteome</keyword>
<dbReference type="EMBL" id="JBHTGQ010000034">
    <property type="protein sequence ID" value="MFC7751055.1"/>
    <property type="molecule type" value="Genomic_DNA"/>
</dbReference>
<dbReference type="RefSeq" id="WP_379253171.1">
    <property type="nucleotide sequence ID" value="NZ_JBHTGQ010000034.1"/>
</dbReference>